<organism evidence="1 2">
    <name type="scientific">Hyphomonas beringensis</name>
    <dbReference type="NCBI Taxonomy" id="1280946"/>
    <lineage>
        <taxon>Bacteria</taxon>
        <taxon>Pseudomonadati</taxon>
        <taxon>Pseudomonadota</taxon>
        <taxon>Alphaproteobacteria</taxon>
        <taxon>Hyphomonadales</taxon>
        <taxon>Hyphomonadaceae</taxon>
        <taxon>Hyphomonas</taxon>
    </lineage>
</organism>
<proteinExistence type="predicted"/>
<protein>
    <recommendedName>
        <fullName evidence="3">DUF3598 domain-containing protein</fullName>
    </recommendedName>
</protein>
<dbReference type="RefSeq" id="WP_034797591.1">
    <property type="nucleotide sequence ID" value="NZ_AWFF01000053.1"/>
</dbReference>
<keyword evidence="2" id="KW-1185">Reference proteome</keyword>
<sequence>MSAIERHMPVLARGSGRWTGQTRVISPEGKPLDSYTVDTVTRFPTDGSADYSAHVIHTWPHGKQRDIVILADYRGNQLEWRTPATGQMREIDDTAVYVTFSLAHDPSVKVRGLINISPDGTQRTRTWHWFKDEELFRLSLAWEVRAKT</sequence>
<gene>
    <name evidence="1" type="ORF">HY29_17040</name>
</gene>
<dbReference type="Proteomes" id="UP000027037">
    <property type="component" value="Unassembled WGS sequence"/>
</dbReference>
<accession>A0A062U529</accession>
<reference evidence="1 2" key="1">
    <citation type="journal article" date="2014" name="Antonie Van Leeuwenhoek">
        <title>Hyphomonas beringensis sp. nov. and Hyphomonas chukchiensis sp. nov., isolated from surface seawater of the Bering Sea and Chukchi Sea.</title>
        <authorList>
            <person name="Li C."/>
            <person name="Lai Q."/>
            <person name="Li G."/>
            <person name="Dong C."/>
            <person name="Wang J."/>
            <person name="Liao Y."/>
            <person name="Shao Z."/>
        </authorList>
    </citation>
    <scope>NUCLEOTIDE SEQUENCE [LARGE SCALE GENOMIC DNA]</scope>
    <source>
        <strain evidence="1 2">25B14_1</strain>
    </source>
</reference>
<dbReference type="STRING" id="1280946.HY29_17040"/>
<comment type="caution">
    <text evidence="1">The sequence shown here is derived from an EMBL/GenBank/DDBJ whole genome shotgun (WGS) entry which is preliminary data.</text>
</comment>
<evidence type="ECO:0000313" key="1">
    <source>
        <dbReference type="EMBL" id="KCZ53407.1"/>
    </source>
</evidence>
<evidence type="ECO:0000313" key="2">
    <source>
        <dbReference type="Proteomes" id="UP000027037"/>
    </source>
</evidence>
<dbReference type="EMBL" id="AWFF01000053">
    <property type="protein sequence ID" value="KCZ53407.1"/>
    <property type="molecule type" value="Genomic_DNA"/>
</dbReference>
<dbReference type="AlphaFoldDB" id="A0A062U529"/>
<evidence type="ECO:0008006" key="3">
    <source>
        <dbReference type="Google" id="ProtNLM"/>
    </source>
</evidence>
<dbReference type="OrthoDB" id="457594at2"/>
<name>A0A062U529_9PROT</name>
<dbReference type="PATRIC" id="fig|1280946.3.peg.2564"/>